<dbReference type="FunFam" id="3.90.79.10:FF:000024">
    <property type="entry name" value="ADP-ribose pyrophosphatase"/>
    <property type="match status" value="1"/>
</dbReference>
<accession>A0A2M7KAS5</accession>
<dbReference type="GO" id="GO:0019693">
    <property type="term" value="P:ribose phosphate metabolic process"/>
    <property type="evidence" value="ECO:0007669"/>
    <property type="project" value="TreeGrafter"/>
</dbReference>
<reference evidence="14 15" key="3">
    <citation type="submission" date="2017-09" db="EMBL/GenBank/DDBJ databases">
        <title>Depth-based differentiation of microbial function through sediment-hosted aquifers and enrichment of novel symbionts in the deep terrestrial subsurface.</title>
        <authorList>
            <person name="Probst A.J."/>
            <person name="Ladd B."/>
            <person name="Jarett J.K."/>
            <person name="Geller-Mcgrath D.E."/>
            <person name="Sieber C.M."/>
            <person name="Emerson J.B."/>
            <person name="Anantharaman K."/>
            <person name="Thomas B.C."/>
            <person name="Malmstrom R."/>
            <person name="Stieglmeier M."/>
            <person name="Klingl A."/>
            <person name="Woyke T."/>
            <person name="Ryan C.M."/>
            <person name="Banfield J.F."/>
        </authorList>
    </citation>
    <scope>NUCLEOTIDE SEQUENCE [LARGE SCALE GENOMIC DNA]</scope>
    <source>
        <strain evidence="12">CG_4_9_14_3_um_filter_33_16</strain>
    </source>
</reference>
<name>A0A1J5G3P0_9BACT</name>
<dbReference type="Gene3D" id="3.90.79.10">
    <property type="entry name" value="Nucleoside Triphosphate Pyrophosphohydrolase"/>
    <property type="match status" value="1"/>
</dbReference>
<proteinExistence type="inferred from homology"/>
<dbReference type="InterPro" id="IPR020084">
    <property type="entry name" value="NUDIX_hydrolase_CS"/>
</dbReference>
<dbReference type="CDD" id="cd03424">
    <property type="entry name" value="NUDIX_ADPRase_Nudt5_UGPPase_Nudt14"/>
    <property type="match status" value="1"/>
</dbReference>
<gene>
    <name evidence="10" type="ORF">AUK42_07370</name>
    <name evidence="12" type="ORF">CO097_03585</name>
    <name evidence="11" type="ORF">COZ58_00855</name>
</gene>
<evidence type="ECO:0000256" key="8">
    <source>
        <dbReference type="RuleBase" id="RU003476"/>
    </source>
</evidence>
<reference evidence="11" key="2">
    <citation type="submission" date="2017-09" db="EMBL/GenBank/DDBJ databases">
        <title>Depth-based differentiation of microbial function through sediment-hosted aquifers and enrichment of novel symbionts in the deep terrestrial subsurface.</title>
        <authorList>
            <person name="Probst A.J."/>
            <person name="Ladd B."/>
            <person name="Jarett J.K."/>
            <person name="Geller-Mcgrath D.E."/>
            <person name="Sieber C.M.K."/>
            <person name="Emerson J.B."/>
            <person name="Anantharaman K."/>
            <person name="Thomas B.C."/>
            <person name="Malmstrom R."/>
            <person name="Stieglmeier M."/>
            <person name="Klingl A."/>
            <person name="Woyke T."/>
            <person name="Ryan C.M."/>
            <person name="Banfield J.F."/>
        </authorList>
    </citation>
    <scope>NUCLEOTIDE SEQUENCE</scope>
    <source>
        <strain evidence="11">CG_4_8_14_3_um_filter_34_18</strain>
    </source>
</reference>
<dbReference type="GO" id="GO:0005829">
    <property type="term" value="C:cytosol"/>
    <property type="evidence" value="ECO:0007669"/>
    <property type="project" value="TreeGrafter"/>
</dbReference>
<evidence type="ECO:0000256" key="4">
    <source>
        <dbReference type="ARBA" id="ARBA00016377"/>
    </source>
</evidence>
<evidence type="ECO:0000256" key="6">
    <source>
        <dbReference type="ARBA" id="ARBA00032162"/>
    </source>
</evidence>
<dbReference type="PANTHER" id="PTHR11839:SF18">
    <property type="entry name" value="NUDIX HYDROLASE DOMAIN-CONTAINING PROTEIN"/>
    <property type="match status" value="1"/>
</dbReference>
<organism evidence="10 13">
    <name type="scientific">Candidatus Infernicultor aquiphilus</name>
    <dbReference type="NCBI Taxonomy" id="1805029"/>
    <lineage>
        <taxon>Bacteria</taxon>
        <taxon>Pseudomonadati</taxon>
        <taxon>Atribacterota</taxon>
        <taxon>Candidatus Phoenicimicrobiia</taxon>
        <taxon>Candidatus Pheonicimicrobiales</taxon>
        <taxon>Candidatus Phoenicimicrobiaceae</taxon>
        <taxon>Candidatus Infernicultor</taxon>
    </lineage>
</organism>
<evidence type="ECO:0000313" key="15">
    <source>
        <dbReference type="Proteomes" id="UP000231493"/>
    </source>
</evidence>
<evidence type="ECO:0000313" key="12">
    <source>
        <dbReference type="EMBL" id="PJB57059.1"/>
    </source>
</evidence>
<dbReference type="Pfam" id="PF00293">
    <property type="entry name" value="NUDIX"/>
    <property type="match status" value="1"/>
</dbReference>
<evidence type="ECO:0000256" key="5">
    <source>
        <dbReference type="ARBA" id="ARBA00022801"/>
    </source>
</evidence>
<dbReference type="PRINTS" id="PR00502">
    <property type="entry name" value="NUDIXFAMILY"/>
</dbReference>
<dbReference type="InterPro" id="IPR020476">
    <property type="entry name" value="Nudix_hydrolase"/>
</dbReference>
<dbReference type="EMBL" id="PFTV01000087">
    <property type="protein sequence ID" value="PJB57059.1"/>
    <property type="molecule type" value="Genomic_DNA"/>
</dbReference>
<comment type="catalytic activity">
    <reaction evidence="1">
        <text>GDP-alpha-D-mannose + H2O = alpha-D-mannose 1-phosphate + GMP + 2 H(+)</text>
        <dbReference type="Rhea" id="RHEA:27978"/>
        <dbReference type="ChEBI" id="CHEBI:15377"/>
        <dbReference type="ChEBI" id="CHEBI:15378"/>
        <dbReference type="ChEBI" id="CHEBI:57527"/>
        <dbReference type="ChEBI" id="CHEBI:58115"/>
        <dbReference type="ChEBI" id="CHEBI:58409"/>
    </reaction>
</comment>
<reference evidence="10 13" key="1">
    <citation type="journal article" date="2016" name="Environ. Microbiol.">
        <title>Genomic resolution of a cold subsurface aquifer community provides metabolic insights for novel microbes adapted to high CO concentrations.</title>
        <authorList>
            <person name="Probst A.J."/>
            <person name="Castelle C.J."/>
            <person name="Singh A."/>
            <person name="Brown C.T."/>
            <person name="Anantharaman K."/>
            <person name="Sharon I."/>
            <person name="Hug L.A."/>
            <person name="Burstein D."/>
            <person name="Emerson J.B."/>
            <person name="Thomas B.C."/>
            <person name="Banfield J.F."/>
        </authorList>
    </citation>
    <scope>NUCLEOTIDE SEQUENCE [LARGE SCALE GENOMIC DNA]</scope>
    <source>
        <strain evidence="10">CG2_30_33_13</strain>
    </source>
</reference>
<accession>A0A1J5G3P0</accession>
<comment type="similarity">
    <text evidence="3">Belongs to the Nudix hydrolase family. NudK subfamily.</text>
</comment>
<dbReference type="PROSITE" id="PS51462">
    <property type="entry name" value="NUDIX"/>
    <property type="match status" value="1"/>
</dbReference>
<dbReference type="SUPFAM" id="SSF55811">
    <property type="entry name" value="Nudix"/>
    <property type="match status" value="1"/>
</dbReference>
<dbReference type="PROSITE" id="PS00893">
    <property type="entry name" value="NUDIX_BOX"/>
    <property type="match status" value="1"/>
</dbReference>
<evidence type="ECO:0000256" key="2">
    <source>
        <dbReference type="ARBA" id="ARBA00001946"/>
    </source>
</evidence>
<dbReference type="GO" id="GO:0006753">
    <property type="term" value="P:nucleoside phosphate metabolic process"/>
    <property type="evidence" value="ECO:0007669"/>
    <property type="project" value="TreeGrafter"/>
</dbReference>
<dbReference type="STRING" id="1805029.AUK42_07370"/>
<comment type="cofactor">
    <cofactor evidence="2">
        <name>Mg(2+)</name>
        <dbReference type="ChEBI" id="CHEBI:18420"/>
    </cofactor>
</comment>
<sequence>MTKEDSFQENTLSSTYRYKGRIINLRQDKVKLPDERVTIREIVEHPGAVVILALTDKKDIVMIRQFRKPAEEVLWELPAGTVESGEDLVSCARRELEEETGYYPRRIKKLITFFSTPGFCNEKITLFLAEDLEKRNKKEDLDEFIKVKLINLTEALKLIKENVIKDAKTIVGILYFVSII</sequence>
<dbReference type="InterPro" id="IPR015797">
    <property type="entry name" value="NUDIX_hydrolase-like_dom_sf"/>
</dbReference>
<dbReference type="EMBL" id="PFIP01000015">
    <property type="protein sequence ID" value="PIX35244.1"/>
    <property type="molecule type" value="Genomic_DNA"/>
</dbReference>
<dbReference type="InterPro" id="IPR000086">
    <property type="entry name" value="NUDIX_hydrolase_dom"/>
</dbReference>
<dbReference type="Proteomes" id="UP000231493">
    <property type="component" value="Unassembled WGS sequence"/>
</dbReference>
<evidence type="ECO:0000256" key="3">
    <source>
        <dbReference type="ARBA" id="ARBA00007275"/>
    </source>
</evidence>
<comment type="caution">
    <text evidence="10">The sequence shown here is derived from an EMBL/GenBank/DDBJ whole genome shotgun (WGS) entry which is preliminary data.</text>
</comment>
<evidence type="ECO:0000259" key="9">
    <source>
        <dbReference type="PROSITE" id="PS51462"/>
    </source>
</evidence>
<evidence type="ECO:0000313" key="10">
    <source>
        <dbReference type="EMBL" id="OIP66964.1"/>
    </source>
</evidence>
<dbReference type="AlphaFoldDB" id="A0A1J5G3P0"/>
<dbReference type="GO" id="GO:0016462">
    <property type="term" value="F:pyrophosphatase activity"/>
    <property type="evidence" value="ECO:0007669"/>
    <property type="project" value="UniProtKB-ARBA"/>
</dbReference>
<dbReference type="Proteomes" id="UP000228560">
    <property type="component" value="Unassembled WGS sequence"/>
</dbReference>
<evidence type="ECO:0000256" key="7">
    <source>
        <dbReference type="ARBA" id="ARBA00032272"/>
    </source>
</evidence>
<evidence type="ECO:0000313" key="13">
    <source>
        <dbReference type="Proteomes" id="UP000182763"/>
    </source>
</evidence>
<feature type="domain" description="Nudix hydrolase" evidence="9">
    <location>
        <begin position="43"/>
        <end position="172"/>
    </location>
</feature>
<dbReference type="PANTHER" id="PTHR11839">
    <property type="entry name" value="UDP/ADP-SUGAR PYROPHOSPHATASE"/>
    <property type="match status" value="1"/>
</dbReference>
<evidence type="ECO:0000313" key="11">
    <source>
        <dbReference type="EMBL" id="PIX35244.1"/>
    </source>
</evidence>
<keyword evidence="5 8" id="KW-0378">Hydrolase</keyword>
<evidence type="ECO:0000256" key="1">
    <source>
        <dbReference type="ARBA" id="ARBA00000847"/>
    </source>
</evidence>
<protein>
    <recommendedName>
        <fullName evidence="4">GDP-mannose pyrophosphatase</fullName>
    </recommendedName>
    <alternativeName>
        <fullName evidence="6">GDP-mannose hydrolase</fullName>
    </alternativeName>
    <alternativeName>
        <fullName evidence="7">GDPMK</fullName>
    </alternativeName>
</protein>
<dbReference type="EMBL" id="MNYY01000146">
    <property type="protein sequence ID" value="OIP66964.1"/>
    <property type="molecule type" value="Genomic_DNA"/>
</dbReference>
<evidence type="ECO:0000313" key="14">
    <source>
        <dbReference type="Proteomes" id="UP000228560"/>
    </source>
</evidence>
<dbReference type="Proteomes" id="UP000182763">
    <property type="component" value="Unassembled WGS sequence"/>
</dbReference>
<accession>A0A2M8CDG7</accession>